<accession>A0A7W8N5Q1</accession>
<comment type="caution">
    <text evidence="2">The sequence shown here is derived from an EMBL/GenBank/DDBJ whole genome shotgun (WGS) entry which is preliminary data.</text>
</comment>
<dbReference type="InterPro" id="IPR005025">
    <property type="entry name" value="FMN_Rdtase-like_dom"/>
</dbReference>
<protein>
    <submittedName>
        <fullName evidence="2">NAD(P)H-dependent FMN reductase</fullName>
    </submittedName>
</protein>
<organism evidence="2 3">
    <name type="scientific">Tunturiibacter lichenicola</name>
    <dbReference type="NCBI Taxonomy" id="2051959"/>
    <lineage>
        <taxon>Bacteria</taxon>
        <taxon>Pseudomonadati</taxon>
        <taxon>Acidobacteriota</taxon>
        <taxon>Terriglobia</taxon>
        <taxon>Terriglobales</taxon>
        <taxon>Acidobacteriaceae</taxon>
        <taxon>Tunturiibacter</taxon>
    </lineage>
</organism>
<dbReference type="EMBL" id="JACHDZ010000007">
    <property type="protein sequence ID" value="MBB5345813.1"/>
    <property type="molecule type" value="Genomic_DNA"/>
</dbReference>
<dbReference type="InterPro" id="IPR029039">
    <property type="entry name" value="Flavoprotein-like_sf"/>
</dbReference>
<dbReference type="InterPro" id="IPR050712">
    <property type="entry name" value="NAD(P)H-dep_reductase"/>
</dbReference>
<dbReference type="GO" id="GO:0005829">
    <property type="term" value="C:cytosol"/>
    <property type="evidence" value="ECO:0007669"/>
    <property type="project" value="TreeGrafter"/>
</dbReference>
<evidence type="ECO:0000313" key="3">
    <source>
        <dbReference type="Proteomes" id="UP000569092"/>
    </source>
</evidence>
<dbReference type="AlphaFoldDB" id="A0A7W8N5Q1"/>
<dbReference type="PANTHER" id="PTHR30543:SF21">
    <property type="entry name" value="NAD(P)H-DEPENDENT FMN REDUCTASE LOT6"/>
    <property type="match status" value="1"/>
</dbReference>
<proteinExistence type="predicted"/>
<name>A0A7W8N5Q1_9BACT</name>
<dbReference type="Pfam" id="PF03358">
    <property type="entry name" value="FMN_red"/>
    <property type="match status" value="1"/>
</dbReference>
<sequence>MVVAVLLGSVRSDRMGDRAAKWVIAELEKRGHKAVLVDAAELKLPLLDKMWKEVKKNPPAKYKKLQEKLAPLAKLYARADGFCIVSAEYNHSIPPAMTNLIDYFLEEYIFRPSAIVCYSGGLYGGVRAAMQLRALLPEVGMTTIPSLQPIPSIGSSLSKEGVALTQELAEKSGKFFDEFEWYMRAMKAERAKGVPA</sequence>
<dbReference type="GO" id="GO:0010181">
    <property type="term" value="F:FMN binding"/>
    <property type="evidence" value="ECO:0007669"/>
    <property type="project" value="TreeGrafter"/>
</dbReference>
<dbReference type="SUPFAM" id="SSF52218">
    <property type="entry name" value="Flavoproteins"/>
    <property type="match status" value="1"/>
</dbReference>
<dbReference type="Proteomes" id="UP000569092">
    <property type="component" value="Unassembled WGS sequence"/>
</dbReference>
<feature type="domain" description="NADPH-dependent FMN reductase-like" evidence="1">
    <location>
        <begin position="1"/>
        <end position="148"/>
    </location>
</feature>
<evidence type="ECO:0000259" key="1">
    <source>
        <dbReference type="Pfam" id="PF03358"/>
    </source>
</evidence>
<evidence type="ECO:0000313" key="2">
    <source>
        <dbReference type="EMBL" id="MBB5345813.1"/>
    </source>
</evidence>
<dbReference type="PANTHER" id="PTHR30543">
    <property type="entry name" value="CHROMATE REDUCTASE"/>
    <property type="match status" value="1"/>
</dbReference>
<gene>
    <name evidence="2" type="ORF">HDF10_003814</name>
</gene>
<dbReference type="Gene3D" id="3.40.50.360">
    <property type="match status" value="1"/>
</dbReference>
<dbReference type="GO" id="GO:0016491">
    <property type="term" value="F:oxidoreductase activity"/>
    <property type="evidence" value="ECO:0007669"/>
    <property type="project" value="InterPro"/>
</dbReference>
<reference evidence="2 3" key="1">
    <citation type="submission" date="2020-08" db="EMBL/GenBank/DDBJ databases">
        <title>Genomic Encyclopedia of Type Strains, Phase IV (KMG-V): Genome sequencing to study the core and pangenomes of soil and plant-associated prokaryotes.</title>
        <authorList>
            <person name="Whitman W."/>
        </authorList>
    </citation>
    <scope>NUCLEOTIDE SEQUENCE [LARGE SCALE GENOMIC DNA]</scope>
    <source>
        <strain evidence="2 3">M8US30</strain>
    </source>
</reference>